<dbReference type="SMART" id="SM00384">
    <property type="entry name" value="AT_hook"/>
    <property type="match status" value="5"/>
</dbReference>
<feature type="compositionally biased region" description="Basic and acidic residues" evidence="1">
    <location>
        <begin position="281"/>
        <end position="292"/>
    </location>
</feature>
<sequence>MSDNDKISQFADDLILNKKDIVKKSRGRPPSKINKDGIKKYKKNNLSHNYLSICKNNKSGNLKVIKCSKSTTTNFCKDLSMTKVQINSEKKKRGRPKKITSPTIDIKSPTKFESSILSLITKNDSENEEDLFIDDIECKTETTLEAQNKLLNLLQKPPSFGDYTTNIMDNNIKQHGKKRGRPRKNDIKNCSNNKIPKVVKNVLDDSVTDTSIISTTNKHKDNSLNTKIKEEISTTNYEHSNKDKYNRKKNSILPNSNNLGNLNCSHNINTSTETILPVKSDNIKSKSEKDNSKSSYNESNSFSSSNECNISSHLTEKTLSNLFKCDTIVPQIMEKKKRGRPRGSLASKNRPSDLLFTPNSDNLMEKILGSFSNDISIKKKRGRPYKINLSQVPANNILPTIDNNGQNLPNIDYSKAQKCGNKKIGNLSNTSNSHSLLISKEETKIEERNTDSQKLNCNSVQNIYDNKDDLQNGEENIIGDQKNETTVVVTLSSDGTYTISGNLPKIPKILICNGTIENSNECIKIPIQLIINNQSGNINSNMTPITLSPENLSRSESIPSGSDSNQVNESNIPARNNSFSSNAENHSNINIKKSSSNSCFDDQKNVLYTKLIHNESIISTNQGNNSIPCINKNFISPTSISGLEEEYNNRSEIFKPFMPKSILPINITSLRENSLYNRKGRASSLPPFSSPK</sequence>
<dbReference type="InterPro" id="IPR017956">
    <property type="entry name" value="AT_hook_DNA-bd_motif"/>
</dbReference>
<accession>A0AAF5DGD4</accession>
<dbReference type="AlphaFoldDB" id="A0AAF5DGD4"/>
<feature type="compositionally biased region" description="Low complexity" evidence="1">
    <location>
        <begin position="293"/>
        <end position="308"/>
    </location>
</feature>
<organism evidence="2 3">
    <name type="scientific">Strongyloides stercoralis</name>
    <name type="common">Threadworm</name>
    <dbReference type="NCBI Taxonomy" id="6248"/>
    <lineage>
        <taxon>Eukaryota</taxon>
        <taxon>Metazoa</taxon>
        <taxon>Ecdysozoa</taxon>
        <taxon>Nematoda</taxon>
        <taxon>Chromadorea</taxon>
        <taxon>Rhabditida</taxon>
        <taxon>Tylenchina</taxon>
        <taxon>Panagrolaimomorpha</taxon>
        <taxon>Strongyloidoidea</taxon>
        <taxon>Strongyloididae</taxon>
        <taxon>Strongyloides</taxon>
    </lineage>
</organism>
<dbReference type="WBParaSite" id="TCONS_00011795.p1">
    <property type="protein sequence ID" value="TCONS_00011795.p1"/>
    <property type="gene ID" value="XLOC_006669"/>
</dbReference>
<dbReference type="Proteomes" id="UP000035681">
    <property type="component" value="Unplaced"/>
</dbReference>
<name>A0AAF5DGD4_STRER</name>
<reference evidence="3" key="1">
    <citation type="submission" date="2024-02" db="UniProtKB">
        <authorList>
            <consortium name="WormBaseParasite"/>
        </authorList>
    </citation>
    <scope>IDENTIFICATION</scope>
</reference>
<keyword evidence="2" id="KW-1185">Reference proteome</keyword>
<evidence type="ECO:0000256" key="1">
    <source>
        <dbReference type="SAM" id="MobiDB-lite"/>
    </source>
</evidence>
<dbReference type="GO" id="GO:0003677">
    <property type="term" value="F:DNA binding"/>
    <property type="evidence" value="ECO:0007669"/>
    <property type="project" value="InterPro"/>
</dbReference>
<evidence type="ECO:0000313" key="2">
    <source>
        <dbReference type="Proteomes" id="UP000035681"/>
    </source>
</evidence>
<dbReference type="PRINTS" id="PR00929">
    <property type="entry name" value="ATHOOK"/>
</dbReference>
<feature type="region of interest" description="Disordered" evidence="1">
    <location>
        <begin position="235"/>
        <end position="254"/>
    </location>
</feature>
<feature type="region of interest" description="Disordered" evidence="1">
    <location>
        <begin position="546"/>
        <end position="587"/>
    </location>
</feature>
<protein>
    <submittedName>
        <fullName evidence="3">Uncharacterized protein</fullName>
    </submittedName>
</protein>
<proteinExistence type="predicted"/>
<evidence type="ECO:0000313" key="3">
    <source>
        <dbReference type="WBParaSite" id="TCONS_00011795.p1"/>
    </source>
</evidence>
<feature type="compositionally biased region" description="Polar residues" evidence="1">
    <location>
        <begin position="546"/>
        <end position="586"/>
    </location>
</feature>
<feature type="region of interest" description="Disordered" evidence="1">
    <location>
        <begin position="279"/>
        <end position="308"/>
    </location>
</feature>
<feature type="region of interest" description="Disordered" evidence="1">
    <location>
        <begin position="334"/>
        <end position="353"/>
    </location>
</feature>